<dbReference type="InterPro" id="IPR002742">
    <property type="entry name" value="Desulfoferrodoxin_Fe-bd_dom"/>
</dbReference>
<feature type="domain" description="Desulfoferrodoxin ferrous iron-binding" evidence="6">
    <location>
        <begin position="36"/>
        <end position="120"/>
    </location>
</feature>
<dbReference type="InterPro" id="IPR036073">
    <property type="entry name" value="Desulfoferrodoxin_Fe-bd_dom_sf"/>
</dbReference>
<dbReference type="GO" id="GO:0005506">
    <property type="term" value="F:iron ion binding"/>
    <property type="evidence" value="ECO:0007669"/>
    <property type="project" value="InterPro"/>
</dbReference>
<comment type="similarity">
    <text evidence="1">Belongs to the desulfoferrodoxin family.</text>
</comment>
<evidence type="ECO:0000313" key="8">
    <source>
        <dbReference type="Proteomes" id="UP000094757"/>
    </source>
</evidence>
<dbReference type="Pfam" id="PF01880">
    <property type="entry name" value="Desulfoferrodox"/>
    <property type="match status" value="1"/>
</dbReference>
<accession>A0A1B3WC88</accession>
<dbReference type="EMBL" id="CP017037">
    <property type="protein sequence ID" value="AOH38561.1"/>
    <property type="molecule type" value="Genomic_DNA"/>
</dbReference>
<keyword evidence="3" id="KW-0479">Metal-binding</keyword>
<evidence type="ECO:0000256" key="2">
    <source>
        <dbReference type="ARBA" id="ARBA00022448"/>
    </source>
</evidence>
<evidence type="ECO:0000256" key="1">
    <source>
        <dbReference type="ARBA" id="ARBA00005941"/>
    </source>
</evidence>
<gene>
    <name evidence="7" type="ORF">BCB69_00265</name>
</gene>
<dbReference type="KEGG" id="dpn:BCB69_00265"/>
<dbReference type="Proteomes" id="UP000094757">
    <property type="component" value="Chromosome"/>
</dbReference>
<keyword evidence="2" id="KW-0813">Transport</keyword>
<sequence>MKFYRSNDQDEITIVVSKLGVPPHKGAVEELTANTVDAAREKHVPVIENAGYEVTVTVGDVIHPMTDAHYIMWIAIETKEGFQIKHLTPDMTPTASFHLMEGDTLIAAYEYCNLHGLWKAAI</sequence>
<dbReference type="SUPFAM" id="SSF49367">
    <property type="entry name" value="Superoxide reductase-like"/>
    <property type="match status" value="1"/>
</dbReference>
<dbReference type="PANTHER" id="PTHR36541">
    <property type="entry name" value="SUPEROXIDE REDUCTASE-RELATED"/>
    <property type="match status" value="1"/>
</dbReference>
<dbReference type="GO" id="GO:0016491">
    <property type="term" value="F:oxidoreductase activity"/>
    <property type="evidence" value="ECO:0007669"/>
    <property type="project" value="InterPro"/>
</dbReference>
<evidence type="ECO:0000256" key="5">
    <source>
        <dbReference type="ARBA" id="ARBA00023004"/>
    </source>
</evidence>
<keyword evidence="5" id="KW-0408">Iron</keyword>
<evidence type="ECO:0000313" key="7">
    <source>
        <dbReference type="EMBL" id="AOH38561.1"/>
    </source>
</evidence>
<dbReference type="STRING" id="39950.BCB69_00265"/>
<reference evidence="8" key="1">
    <citation type="submission" date="2016-08" db="EMBL/GenBank/DDBJ databases">
        <authorList>
            <person name="Holder M.E."/>
            <person name="Ajami N.J."/>
            <person name="Petrosino J.F."/>
        </authorList>
    </citation>
    <scope>NUCLEOTIDE SEQUENCE [LARGE SCALE GENOMIC DNA]</scope>
    <source>
        <strain evidence="8">F0677</strain>
    </source>
</reference>
<evidence type="ECO:0000256" key="4">
    <source>
        <dbReference type="ARBA" id="ARBA00022982"/>
    </source>
</evidence>
<dbReference type="Gene3D" id="2.60.40.730">
    <property type="entry name" value="SOR catalytic domain"/>
    <property type="match status" value="1"/>
</dbReference>
<evidence type="ECO:0000256" key="3">
    <source>
        <dbReference type="ARBA" id="ARBA00022723"/>
    </source>
</evidence>
<keyword evidence="4" id="KW-0249">Electron transport</keyword>
<protein>
    <recommendedName>
        <fullName evidence="6">Desulfoferrodoxin ferrous iron-binding domain-containing protein</fullName>
    </recommendedName>
</protein>
<dbReference type="RefSeq" id="WP_022513758.1">
    <property type="nucleotide sequence ID" value="NZ_CP017037.1"/>
</dbReference>
<organism evidence="7 8">
    <name type="scientific">Dialister pneumosintes</name>
    <dbReference type="NCBI Taxonomy" id="39950"/>
    <lineage>
        <taxon>Bacteria</taxon>
        <taxon>Bacillati</taxon>
        <taxon>Bacillota</taxon>
        <taxon>Negativicutes</taxon>
        <taxon>Veillonellales</taxon>
        <taxon>Veillonellaceae</taxon>
        <taxon>Dialister</taxon>
    </lineage>
</organism>
<dbReference type="NCBIfam" id="TIGR00332">
    <property type="entry name" value="neela_ferrous"/>
    <property type="match status" value="1"/>
</dbReference>
<name>A0A1B3WC88_9FIRM</name>
<proteinExistence type="inferred from homology"/>
<evidence type="ECO:0000259" key="6">
    <source>
        <dbReference type="Pfam" id="PF01880"/>
    </source>
</evidence>
<dbReference type="AlphaFoldDB" id="A0A1B3WC88"/>
<dbReference type="InterPro" id="IPR051233">
    <property type="entry name" value="Desulfoferrodoxin_SOR"/>
</dbReference>
<dbReference type="PANTHER" id="PTHR36541:SF1">
    <property type="entry name" value="SUPEROXIDE REDUCTASE-RELATED"/>
    <property type="match status" value="1"/>
</dbReference>